<name>A0A0L0P1S4_CANAR</name>
<protein>
    <submittedName>
        <fullName evidence="1">Uncharacterized protein</fullName>
    </submittedName>
</protein>
<dbReference type="Proteomes" id="UP000037122">
    <property type="component" value="Unassembled WGS sequence"/>
</dbReference>
<dbReference type="EMBL" id="LGST01000019">
    <property type="protein sequence ID" value="KNE00199.1"/>
    <property type="molecule type" value="Genomic_DNA"/>
</dbReference>
<comment type="caution">
    <text evidence="1">The sequence shown here is derived from an EMBL/GenBank/DDBJ whole genome shotgun (WGS) entry which is preliminary data.</text>
</comment>
<organism evidence="1 2">
    <name type="scientific">Candidozyma auris</name>
    <name type="common">Yeast</name>
    <name type="synonym">Candida auris</name>
    <dbReference type="NCBI Taxonomy" id="498019"/>
    <lineage>
        <taxon>Eukaryota</taxon>
        <taxon>Fungi</taxon>
        <taxon>Dikarya</taxon>
        <taxon>Ascomycota</taxon>
        <taxon>Saccharomycotina</taxon>
        <taxon>Pichiomycetes</taxon>
        <taxon>Metschnikowiaceae</taxon>
        <taxon>Candidozyma</taxon>
    </lineage>
</organism>
<reference evidence="2" key="1">
    <citation type="journal article" date="2015" name="BMC Genomics">
        <title>Draft genome of a commonly misdiagnosed multidrug resistant pathogen Candida auris.</title>
        <authorList>
            <person name="Chatterjee S."/>
            <person name="Alampalli S.V."/>
            <person name="Nageshan R.K."/>
            <person name="Chettiar S.T."/>
            <person name="Joshi S."/>
            <person name="Tatu U.S."/>
        </authorList>
    </citation>
    <scope>NUCLEOTIDE SEQUENCE [LARGE SCALE GENOMIC DNA]</scope>
    <source>
        <strain evidence="2">6684</strain>
    </source>
</reference>
<dbReference type="VEuPathDB" id="FungiDB:QG37_02736"/>
<sequence length="77" mass="8850">MRFRGVKKVPGCHVDTGRIGCKRGAEGEVRIERQEVFEIFGDLFRMCFSFVGMCLFVILRCLEADFCSVFRVAFCTK</sequence>
<gene>
    <name evidence="1" type="ORF">QG37_02736</name>
</gene>
<accession>A0A0L0P1S4</accession>
<dbReference type="AlphaFoldDB" id="A0A0L0P1S4"/>
<proteinExistence type="predicted"/>
<evidence type="ECO:0000313" key="1">
    <source>
        <dbReference type="EMBL" id="KNE00199.1"/>
    </source>
</evidence>
<evidence type="ECO:0000313" key="2">
    <source>
        <dbReference type="Proteomes" id="UP000037122"/>
    </source>
</evidence>